<dbReference type="GO" id="GO:0046872">
    <property type="term" value="F:metal ion binding"/>
    <property type="evidence" value="ECO:0007669"/>
    <property type="project" value="InterPro"/>
</dbReference>
<dbReference type="Gene3D" id="3.40.50.1980">
    <property type="entry name" value="Nitrogenase molybdenum iron protein domain"/>
    <property type="match status" value="1"/>
</dbReference>
<dbReference type="Pfam" id="PF01297">
    <property type="entry name" value="ZnuA"/>
    <property type="match status" value="1"/>
</dbReference>
<sequence>MASYVKGNLVLQSLSTKSVLSLTALAMALSSTTALAKDILTATPVTYMLATELTKGTELTTEYLPPKRYGVSRLPNWFSNQGAEATEKAAKEATVALTLGAVWAADPLYVHARQGNINIIEVDASQAISPRATGVAALRLDDGSLSPFAWLNPSNLSRMAAIVSDDLQRVWPEQAAVINKNQQSLMVNVRQLINQQQQQLIEANIDSVILLSTELEDFASGNQLFVVDRLTTPELEWTDKDKANLKSALEEDETLWVLTTRKMSAQLKSLVPNAERVLVIDSVDRWGRAGIDTKAPLKRWQLAL</sequence>
<comment type="caution">
    <text evidence="2">The sequence shown here is derived from an EMBL/GenBank/DDBJ whole genome shotgun (WGS) entry which is preliminary data.</text>
</comment>
<feature type="signal peptide" evidence="1">
    <location>
        <begin position="1"/>
        <end position="36"/>
    </location>
</feature>
<reference evidence="2 3" key="1">
    <citation type="submission" date="2018-01" db="EMBL/GenBank/DDBJ databases">
        <title>Whole genome sequencing of Histamine producing bacteria.</title>
        <authorList>
            <person name="Butler K."/>
        </authorList>
    </citation>
    <scope>NUCLEOTIDE SEQUENCE [LARGE SCALE GENOMIC DNA]</scope>
    <source>
        <strain evidence="2 3">DSM 24669</strain>
    </source>
</reference>
<proteinExistence type="predicted"/>
<evidence type="ECO:0000313" key="2">
    <source>
        <dbReference type="EMBL" id="PSW24468.1"/>
    </source>
</evidence>
<dbReference type="AlphaFoldDB" id="A0A0J8VCV5"/>
<protein>
    <submittedName>
        <fullName evidence="2">ABC transporter substrate-binding protein</fullName>
    </submittedName>
</protein>
<organism evidence="2 3">
    <name type="scientific">Photobacterium swingsii</name>
    <dbReference type="NCBI Taxonomy" id="680026"/>
    <lineage>
        <taxon>Bacteria</taxon>
        <taxon>Pseudomonadati</taxon>
        <taxon>Pseudomonadota</taxon>
        <taxon>Gammaproteobacteria</taxon>
        <taxon>Vibrionales</taxon>
        <taxon>Vibrionaceae</taxon>
        <taxon>Photobacterium</taxon>
    </lineage>
</organism>
<gene>
    <name evidence="2" type="ORF">C9I94_10545</name>
</gene>
<name>A0A0J8VCV5_9GAMM</name>
<keyword evidence="1" id="KW-0732">Signal</keyword>
<feature type="chain" id="PRO_5030009116" evidence="1">
    <location>
        <begin position="37"/>
        <end position="304"/>
    </location>
</feature>
<keyword evidence="3" id="KW-1185">Reference proteome</keyword>
<dbReference type="SUPFAM" id="SSF53807">
    <property type="entry name" value="Helical backbone' metal receptor"/>
    <property type="match status" value="1"/>
</dbReference>
<evidence type="ECO:0000313" key="3">
    <source>
        <dbReference type="Proteomes" id="UP000240481"/>
    </source>
</evidence>
<dbReference type="EMBL" id="PYLZ01000005">
    <property type="protein sequence ID" value="PSW24468.1"/>
    <property type="molecule type" value="Genomic_DNA"/>
</dbReference>
<dbReference type="InterPro" id="IPR006127">
    <property type="entry name" value="ZnuA-like"/>
</dbReference>
<dbReference type="GO" id="GO:0030001">
    <property type="term" value="P:metal ion transport"/>
    <property type="evidence" value="ECO:0007669"/>
    <property type="project" value="InterPro"/>
</dbReference>
<evidence type="ECO:0000256" key="1">
    <source>
        <dbReference type="SAM" id="SignalP"/>
    </source>
</evidence>
<dbReference type="STRING" id="680026.AB733_11850"/>
<accession>A0A0J8VCV5</accession>
<dbReference type="Proteomes" id="UP000240481">
    <property type="component" value="Unassembled WGS sequence"/>
</dbReference>